<reference evidence="2" key="3">
    <citation type="submission" date="2022-06" db="UniProtKB">
        <authorList>
            <consortium name="EnsemblPlants"/>
        </authorList>
    </citation>
    <scope>IDENTIFICATION</scope>
</reference>
<protein>
    <submittedName>
        <fullName evidence="2">Uncharacterized protein</fullName>
    </submittedName>
</protein>
<evidence type="ECO:0000313" key="2">
    <source>
        <dbReference type="EnsemblPlants" id="TuG1812G0600004380.01.T01.cds346024"/>
    </source>
</evidence>
<feature type="compositionally biased region" description="Polar residues" evidence="1">
    <location>
        <begin position="38"/>
        <end position="51"/>
    </location>
</feature>
<evidence type="ECO:0000256" key="1">
    <source>
        <dbReference type="SAM" id="MobiDB-lite"/>
    </source>
</evidence>
<reference evidence="3" key="1">
    <citation type="journal article" date="2013" name="Nature">
        <title>Draft genome of the wheat A-genome progenitor Triticum urartu.</title>
        <authorList>
            <person name="Ling H.Q."/>
            <person name="Zhao S."/>
            <person name="Liu D."/>
            <person name="Wang J."/>
            <person name="Sun H."/>
            <person name="Zhang C."/>
            <person name="Fan H."/>
            <person name="Li D."/>
            <person name="Dong L."/>
            <person name="Tao Y."/>
            <person name="Gao C."/>
            <person name="Wu H."/>
            <person name="Li Y."/>
            <person name="Cui Y."/>
            <person name="Guo X."/>
            <person name="Zheng S."/>
            <person name="Wang B."/>
            <person name="Yu K."/>
            <person name="Liang Q."/>
            <person name="Yang W."/>
            <person name="Lou X."/>
            <person name="Chen J."/>
            <person name="Feng M."/>
            <person name="Jian J."/>
            <person name="Zhang X."/>
            <person name="Luo G."/>
            <person name="Jiang Y."/>
            <person name="Liu J."/>
            <person name="Wang Z."/>
            <person name="Sha Y."/>
            <person name="Zhang B."/>
            <person name="Wu H."/>
            <person name="Tang D."/>
            <person name="Shen Q."/>
            <person name="Xue P."/>
            <person name="Zou S."/>
            <person name="Wang X."/>
            <person name="Liu X."/>
            <person name="Wang F."/>
            <person name="Yang Y."/>
            <person name="An X."/>
            <person name="Dong Z."/>
            <person name="Zhang K."/>
            <person name="Zhang X."/>
            <person name="Luo M.C."/>
            <person name="Dvorak J."/>
            <person name="Tong Y."/>
            <person name="Wang J."/>
            <person name="Yang H."/>
            <person name="Li Z."/>
            <person name="Wang D."/>
            <person name="Zhang A."/>
            <person name="Wang J."/>
        </authorList>
    </citation>
    <scope>NUCLEOTIDE SEQUENCE</scope>
    <source>
        <strain evidence="3">cv. G1812</strain>
    </source>
</reference>
<name>A0A8R7QTB9_TRIUA</name>
<dbReference type="AlphaFoldDB" id="A0A8R7QTB9"/>
<proteinExistence type="predicted"/>
<organism evidence="2 3">
    <name type="scientific">Triticum urartu</name>
    <name type="common">Red wild einkorn</name>
    <name type="synonym">Crithodium urartu</name>
    <dbReference type="NCBI Taxonomy" id="4572"/>
    <lineage>
        <taxon>Eukaryota</taxon>
        <taxon>Viridiplantae</taxon>
        <taxon>Streptophyta</taxon>
        <taxon>Embryophyta</taxon>
        <taxon>Tracheophyta</taxon>
        <taxon>Spermatophyta</taxon>
        <taxon>Magnoliopsida</taxon>
        <taxon>Liliopsida</taxon>
        <taxon>Poales</taxon>
        <taxon>Poaceae</taxon>
        <taxon>BOP clade</taxon>
        <taxon>Pooideae</taxon>
        <taxon>Triticodae</taxon>
        <taxon>Triticeae</taxon>
        <taxon>Triticinae</taxon>
        <taxon>Triticum</taxon>
    </lineage>
</organism>
<dbReference type="Gramene" id="TuG1812G0600004380.01.T01">
    <property type="protein sequence ID" value="TuG1812G0600004380.01.T01.cds346024"/>
    <property type="gene ID" value="TuG1812G0600004380.01"/>
</dbReference>
<sequence length="187" mass="20167">MPYSPTSSPVMPSASHTAWDASTTLLRQGGWKACSRSHPFTESHSSTTLASTDLPLARIRMRSPQREPPAYHPVDSATTRSELRWKTSSHADGSPPSPPSSKSLSVMMALVAPATTGGEHRYVGYAFPASQQSSHEWPLPGRSVPLRLHSCASTVVASSSASTTRQLMVILRAFDGDINRVVLARRS</sequence>
<reference evidence="2" key="2">
    <citation type="submission" date="2018-03" db="EMBL/GenBank/DDBJ databases">
        <title>The Triticum urartu genome reveals the dynamic nature of wheat genome evolution.</title>
        <authorList>
            <person name="Ling H."/>
            <person name="Ma B."/>
            <person name="Shi X."/>
            <person name="Liu H."/>
            <person name="Dong L."/>
            <person name="Sun H."/>
            <person name="Cao Y."/>
            <person name="Gao Q."/>
            <person name="Zheng S."/>
            <person name="Li Y."/>
            <person name="Yu Y."/>
            <person name="Du H."/>
            <person name="Qi M."/>
            <person name="Li Y."/>
            <person name="Yu H."/>
            <person name="Cui Y."/>
            <person name="Wang N."/>
            <person name="Chen C."/>
            <person name="Wu H."/>
            <person name="Zhao Y."/>
            <person name="Zhang J."/>
            <person name="Li Y."/>
            <person name="Zhou W."/>
            <person name="Zhang B."/>
            <person name="Hu W."/>
            <person name="Eijk M."/>
            <person name="Tang J."/>
            <person name="Witsenboer H."/>
            <person name="Zhao S."/>
            <person name="Li Z."/>
            <person name="Zhang A."/>
            <person name="Wang D."/>
            <person name="Liang C."/>
        </authorList>
    </citation>
    <scope>NUCLEOTIDE SEQUENCE [LARGE SCALE GENOMIC DNA]</scope>
    <source>
        <strain evidence="2">cv. G1812</strain>
    </source>
</reference>
<feature type="compositionally biased region" description="Low complexity" evidence="1">
    <location>
        <begin position="88"/>
        <end position="103"/>
    </location>
</feature>
<dbReference type="EnsemblPlants" id="TuG1812G0600004380.01.T01">
    <property type="protein sequence ID" value="TuG1812G0600004380.01.T01.cds346024"/>
    <property type="gene ID" value="TuG1812G0600004380.01"/>
</dbReference>
<dbReference type="Proteomes" id="UP000015106">
    <property type="component" value="Chromosome 6"/>
</dbReference>
<evidence type="ECO:0000313" key="3">
    <source>
        <dbReference type="Proteomes" id="UP000015106"/>
    </source>
</evidence>
<accession>A0A8R7QTB9</accession>
<keyword evidence="3" id="KW-1185">Reference proteome</keyword>
<feature type="region of interest" description="Disordered" evidence="1">
    <location>
        <begin position="33"/>
        <end position="103"/>
    </location>
</feature>